<sequence>MRAVRSRDGIIRFLLAGIAATIVVSVAGCASDEGDRDWRSIEMCDLIDKSQLASLTDDPDSLVAERTDQDGRSIGCKFEASTGITLLSVGLKNEDARLSELPSFAVVRTFSVAGKRAYVSYERGGNCNLSVQLDDLALVMSISPGPEKKGIAPDDTSEVSCEAQTPLVEETIERIGLP</sequence>
<dbReference type="PROSITE" id="PS51257">
    <property type="entry name" value="PROKAR_LIPOPROTEIN"/>
    <property type="match status" value="1"/>
</dbReference>
<evidence type="ECO:0000313" key="1">
    <source>
        <dbReference type="EMBL" id="TLG03249.1"/>
    </source>
</evidence>
<dbReference type="EMBL" id="VBUU01000026">
    <property type="protein sequence ID" value="TLG03249.1"/>
    <property type="molecule type" value="Genomic_DNA"/>
</dbReference>
<gene>
    <name evidence="1" type="ORF">FEK35_21645</name>
</gene>
<proteinExistence type="predicted"/>
<dbReference type="RefSeq" id="WP_138457730.1">
    <property type="nucleotide sequence ID" value="NZ_VBUU01000026.1"/>
</dbReference>
<accession>A0A5R8P925</accession>
<dbReference type="AlphaFoldDB" id="A0A5R8P925"/>
<organism evidence="1 2">
    <name type="scientific">Nocardia cyriacigeorgica</name>
    <dbReference type="NCBI Taxonomy" id="135487"/>
    <lineage>
        <taxon>Bacteria</taxon>
        <taxon>Bacillati</taxon>
        <taxon>Actinomycetota</taxon>
        <taxon>Actinomycetes</taxon>
        <taxon>Mycobacteriales</taxon>
        <taxon>Nocardiaceae</taxon>
        <taxon>Nocardia</taxon>
    </lineage>
</organism>
<dbReference type="Proteomes" id="UP000308349">
    <property type="component" value="Unassembled WGS sequence"/>
</dbReference>
<evidence type="ECO:0000313" key="2">
    <source>
        <dbReference type="Proteomes" id="UP000308349"/>
    </source>
</evidence>
<name>A0A5R8P925_9NOCA</name>
<reference evidence="1 2" key="1">
    <citation type="submission" date="2019-05" db="EMBL/GenBank/DDBJ databases">
        <title>Genomes sequences of two Nocardia cyriacigeorgica environmental isolates, type strains Nocardia asteroides ATCC 19247 and Nocardia cyriacigeorgica DSM 44484.</title>
        <authorList>
            <person name="Vautrin F."/>
            <person name="Bergeron E."/>
            <person name="Dubost A."/>
            <person name="Abrouk D."/>
            <person name="Rodriguez Nava V."/>
            <person name="Pujic P."/>
        </authorList>
    </citation>
    <scope>NUCLEOTIDE SEQUENCE [LARGE SCALE GENOMIC DNA]</scope>
    <source>
        <strain evidence="1 2">EML 1456</strain>
    </source>
</reference>
<protein>
    <submittedName>
        <fullName evidence="1">DUF3558 domain-containing protein</fullName>
    </submittedName>
</protein>
<comment type="caution">
    <text evidence="1">The sequence shown here is derived from an EMBL/GenBank/DDBJ whole genome shotgun (WGS) entry which is preliminary data.</text>
</comment>